<dbReference type="PIRSF" id="PIRSF005673">
    <property type="entry name" value="Importin_alpha"/>
    <property type="match status" value="1"/>
</dbReference>
<feature type="repeat" description="ARM" evidence="5">
    <location>
        <begin position="359"/>
        <end position="401"/>
    </location>
</feature>
<dbReference type="VEuPathDB" id="FungiDB:PSTT_05702"/>
<dbReference type="InterPro" id="IPR024931">
    <property type="entry name" value="Importin_alpha"/>
</dbReference>
<dbReference type="PROSITE" id="PS50176">
    <property type="entry name" value="ARM_REPEAT"/>
    <property type="match status" value="4"/>
</dbReference>
<feature type="compositionally biased region" description="Polar residues" evidence="7">
    <location>
        <begin position="564"/>
        <end position="580"/>
    </location>
</feature>
<dbReference type="InterPro" id="IPR000225">
    <property type="entry name" value="Armadillo"/>
</dbReference>
<feature type="compositionally biased region" description="Polar residues" evidence="7">
    <location>
        <begin position="591"/>
        <end position="605"/>
    </location>
</feature>
<dbReference type="InterPro" id="IPR032413">
    <property type="entry name" value="Arm_3"/>
</dbReference>
<dbReference type="InterPro" id="IPR016024">
    <property type="entry name" value="ARM-type_fold"/>
</dbReference>
<dbReference type="Proteomes" id="UP000239156">
    <property type="component" value="Unassembled WGS sequence"/>
</dbReference>
<evidence type="ECO:0000256" key="4">
    <source>
        <dbReference type="ARBA" id="ARBA00022927"/>
    </source>
</evidence>
<dbReference type="FunFam" id="1.20.5.690:FF:000003">
    <property type="entry name" value="Importin subunit alpha"/>
    <property type="match status" value="1"/>
</dbReference>
<sequence>MGLVVPVDHLLHQHLHQHLHHHQPTKTLKDYRTMSSQTHRQSNYKNKNLFKNDELRRRREEQQVEIRKAKREECVAKRRNYQVDADAPDSDDESVATALDSQLQEQLPLMVKGVFSDVVDDQLDATMKFRKLLSKERNPPIEKVIDCGVVNRFVEFLRSPHSMIQFEAAWALTNIASGTSDHTTVVIEAGAVPIFIELLSSQVLDVREQAVWALGNIAGDSPACRDYVLDQGALAPLLALLNENHKLSMLRNATWTLSNFCRGKNPQPNWELISPALSVLTKLIYSMDDEVLIDACWAISYLSDGSNDKIQTVIESGVVRRLVDLLMHPSTAVQTPALRSVGNIVTGDDLQTQVVIASGALAALLSLLSSSKDGIRKEACWTISNITAGSPHQIQAVIEAGIIPPLINILQNADFKTKKEAAWAISNATSGGLAEPQQIRFLVENGCIKPLCDLLKALDNKIIQVALDGLDNILKVGDADKEEHDGVNLYATFIEEAGGMHTIHNLQHHENLEIYKKCFYIMDKYYTDEDGEETGIGGPTTDETGAFAFQSGDVAAPQGGFSFGLTTNNDSSNQAGQEGSATAGLGHQPAPDQNISLLQLQDNND</sequence>
<keyword evidence="3" id="KW-0677">Repeat</keyword>
<dbReference type="Gene3D" id="1.25.10.10">
    <property type="entry name" value="Leucine-rich Repeat Variant"/>
    <property type="match status" value="1"/>
</dbReference>
<dbReference type="GO" id="GO:0061608">
    <property type="term" value="F:nuclear import signal receptor activity"/>
    <property type="evidence" value="ECO:0007669"/>
    <property type="project" value="InterPro"/>
</dbReference>
<dbReference type="FunFam" id="1.25.10.10:FF:000021">
    <property type="entry name" value="Importin subunit alpha"/>
    <property type="match status" value="1"/>
</dbReference>
<dbReference type="Pfam" id="PF00514">
    <property type="entry name" value="Arm"/>
    <property type="match status" value="8"/>
</dbReference>
<dbReference type="EMBL" id="PKSL01000042">
    <property type="protein sequence ID" value="POW10924.1"/>
    <property type="molecule type" value="Genomic_DNA"/>
</dbReference>
<feature type="repeat" description="ARM" evidence="5">
    <location>
        <begin position="190"/>
        <end position="218"/>
    </location>
</feature>
<dbReference type="Gene3D" id="1.20.5.690">
    <property type="entry name" value="Importin-alpha, importin-beta-binding domain"/>
    <property type="match status" value="1"/>
</dbReference>
<proteinExistence type="inferred from homology"/>
<feature type="repeat" description="ARM" evidence="5">
    <location>
        <begin position="317"/>
        <end position="359"/>
    </location>
</feature>
<dbReference type="VEuPathDB" id="FungiDB:PSHT_06497"/>
<keyword evidence="4" id="KW-0653">Protein transport</keyword>
<protein>
    <recommendedName>
        <fullName evidence="8">IBB domain-containing protein</fullName>
    </recommendedName>
</protein>
<dbReference type="GO" id="GO:0005634">
    <property type="term" value="C:nucleus"/>
    <property type="evidence" value="ECO:0007669"/>
    <property type="project" value="UniProtKB-ARBA"/>
</dbReference>
<dbReference type="InterPro" id="IPR011989">
    <property type="entry name" value="ARM-like"/>
</dbReference>
<keyword evidence="2 6" id="KW-0813">Transport</keyword>
<evidence type="ECO:0000256" key="7">
    <source>
        <dbReference type="SAM" id="MobiDB-lite"/>
    </source>
</evidence>
<accession>A0A2S4VMZ4</accession>
<dbReference type="Pfam" id="PF01749">
    <property type="entry name" value="IBB"/>
    <property type="match status" value="1"/>
</dbReference>
<comment type="similarity">
    <text evidence="1">Belongs to the importin alpha family.</text>
</comment>
<feature type="domain" description="IBB" evidence="8">
    <location>
        <begin position="24"/>
        <end position="88"/>
    </location>
</feature>
<dbReference type="GO" id="GO:0006606">
    <property type="term" value="P:protein import into nucleus"/>
    <property type="evidence" value="ECO:0007669"/>
    <property type="project" value="InterPro"/>
</dbReference>
<evidence type="ECO:0000256" key="6">
    <source>
        <dbReference type="PROSITE-ProRule" id="PRU00561"/>
    </source>
</evidence>
<name>A0A2S4VMZ4_9BASI</name>
<feature type="repeat" description="ARM" evidence="5">
    <location>
        <begin position="148"/>
        <end position="190"/>
    </location>
</feature>
<dbReference type="GO" id="GO:0005737">
    <property type="term" value="C:cytoplasm"/>
    <property type="evidence" value="ECO:0007669"/>
    <property type="project" value="InterPro"/>
</dbReference>
<dbReference type="PANTHER" id="PTHR23316">
    <property type="entry name" value="IMPORTIN ALPHA"/>
    <property type="match status" value="1"/>
</dbReference>
<dbReference type="SMART" id="SM00185">
    <property type="entry name" value="ARM"/>
    <property type="match status" value="8"/>
</dbReference>
<comment type="caution">
    <text evidence="9">The sequence shown here is derived from an EMBL/GenBank/DDBJ whole genome shotgun (WGS) entry which is preliminary data.</text>
</comment>
<keyword evidence="10" id="KW-1185">Reference proteome</keyword>
<feature type="region of interest" description="Disordered" evidence="7">
    <location>
        <begin position="559"/>
        <end position="605"/>
    </location>
</feature>
<dbReference type="Pfam" id="PF16186">
    <property type="entry name" value="Arm_3"/>
    <property type="match status" value="1"/>
</dbReference>
<evidence type="ECO:0000256" key="3">
    <source>
        <dbReference type="ARBA" id="ARBA00022737"/>
    </source>
</evidence>
<dbReference type="AlphaFoldDB" id="A0A2S4VMZ4"/>
<dbReference type="SUPFAM" id="SSF48371">
    <property type="entry name" value="ARM repeat"/>
    <property type="match status" value="1"/>
</dbReference>
<evidence type="ECO:0000313" key="10">
    <source>
        <dbReference type="Proteomes" id="UP000239156"/>
    </source>
</evidence>
<evidence type="ECO:0000313" key="9">
    <source>
        <dbReference type="EMBL" id="POW10924.1"/>
    </source>
</evidence>
<gene>
    <name evidence="9" type="ORF">PSTT_05702</name>
</gene>
<evidence type="ECO:0000256" key="1">
    <source>
        <dbReference type="ARBA" id="ARBA00010394"/>
    </source>
</evidence>
<evidence type="ECO:0000256" key="5">
    <source>
        <dbReference type="PROSITE-ProRule" id="PRU00259"/>
    </source>
</evidence>
<evidence type="ECO:0000259" key="8">
    <source>
        <dbReference type="PROSITE" id="PS51214"/>
    </source>
</evidence>
<dbReference type="InterPro" id="IPR002652">
    <property type="entry name" value="Importin-a_IBB"/>
</dbReference>
<dbReference type="PROSITE" id="PS51214">
    <property type="entry name" value="IBB"/>
    <property type="match status" value="1"/>
</dbReference>
<organism evidence="9 10">
    <name type="scientific">Puccinia striiformis</name>
    <dbReference type="NCBI Taxonomy" id="27350"/>
    <lineage>
        <taxon>Eukaryota</taxon>
        <taxon>Fungi</taxon>
        <taxon>Dikarya</taxon>
        <taxon>Basidiomycota</taxon>
        <taxon>Pucciniomycotina</taxon>
        <taxon>Pucciniomycetes</taxon>
        <taxon>Pucciniales</taxon>
        <taxon>Pucciniaceae</taxon>
        <taxon>Puccinia</taxon>
    </lineage>
</organism>
<evidence type="ECO:0000256" key="2">
    <source>
        <dbReference type="ARBA" id="ARBA00022448"/>
    </source>
</evidence>
<reference evidence="9" key="1">
    <citation type="submission" date="2017-12" db="EMBL/GenBank/DDBJ databases">
        <title>Gene loss provides genomic basis for host adaptation in cereal stripe rust fungi.</title>
        <authorList>
            <person name="Xia C."/>
        </authorList>
    </citation>
    <scope>NUCLEOTIDE SEQUENCE [LARGE SCALE GENOMIC DNA]</scope>
    <source>
        <strain evidence="9">93-210</strain>
    </source>
</reference>
<dbReference type="InterPro" id="IPR036975">
    <property type="entry name" value="Importin-a_IBB_sf"/>
</dbReference>